<gene>
    <name evidence="1" type="ORF">HZH66_009587</name>
</gene>
<keyword evidence="2" id="KW-1185">Reference proteome</keyword>
<proteinExistence type="predicted"/>
<reference evidence="1" key="1">
    <citation type="journal article" date="2020" name="G3 (Bethesda)">
        <title>High-Quality Assemblies for Three Invasive Social Wasps from the &lt;i&gt;Vespula&lt;/i&gt; Genus.</title>
        <authorList>
            <person name="Harrop T.W.R."/>
            <person name="Guhlin J."/>
            <person name="McLaughlin G.M."/>
            <person name="Permina E."/>
            <person name="Stockwell P."/>
            <person name="Gilligan J."/>
            <person name="Le Lec M.F."/>
            <person name="Gruber M.A.M."/>
            <person name="Quinn O."/>
            <person name="Lovegrove M."/>
            <person name="Duncan E.J."/>
            <person name="Remnant E.J."/>
            <person name="Van Eeckhoven J."/>
            <person name="Graham B."/>
            <person name="Knapp R.A."/>
            <person name="Langford K.W."/>
            <person name="Kronenberg Z."/>
            <person name="Press M.O."/>
            <person name="Eacker S.M."/>
            <person name="Wilson-Rankin E.E."/>
            <person name="Purcell J."/>
            <person name="Lester P.J."/>
            <person name="Dearden P.K."/>
        </authorList>
    </citation>
    <scope>NUCLEOTIDE SEQUENCE</scope>
    <source>
        <strain evidence="1">Marl-1</strain>
    </source>
</reference>
<evidence type="ECO:0000313" key="1">
    <source>
        <dbReference type="EMBL" id="KAF7391107.1"/>
    </source>
</evidence>
<comment type="caution">
    <text evidence="1">The sequence shown here is derived from an EMBL/GenBank/DDBJ whole genome shotgun (WGS) entry which is preliminary data.</text>
</comment>
<organism evidence="1 2">
    <name type="scientific">Vespula vulgaris</name>
    <name type="common">Yellow jacket</name>
    <name type="synonym">Wasp</name>
    <dbReference type="NCBI Taxonomy" id="7454"/>
    <lineage>
        <taxon>Eukaryota</taxon>
        <taxon>Metazoa</taxon>
        <taxon>Ecdysozoa</taxon>
        <taxon>Arthropoda</taxon>
        <taxon>Hexapoda</taxon>
        <taxon>Insecta</taxon>
        <taxon>Pterygota</taxon>
        <taxon>Neoptera</taxon>
        <taxon>Endopterygota</taxon>
        <taxon>Hymenoptera</taxon>
        <taxon>Apocrita</taxon>
        <taxon>Aculeata</taxon>
        <taxon>Vespoidea</taxon>
        <taxon>Vespidae</taxon>
        <taxon>Vespinae</taxon>
        <taxon>Vespula</taxon>
    </lineage>
</organism>
<sequence>MISIVILASPIRAKLLAIEYSGRIIFHKVYTCSLKSRDSRYLKLLKRAVFSQAIGFRTERSRTFACFNWKQTSSFRLARFPTSEWSDRENLREEYSISSRNELPGE</sequence>
<dbReference type="AlphaFoldDB" id="A0A834JPU7"/>
<dbReference type="Proteomes" id="UP000614350">
    <property type="component" value="Unassembled WGS sequence"/>
</dbReference>
<dbReference type="EMBL" id="JACSEA010000010">
    <property type="protein sequence ID" value="KAF7391107.1"/>
    <property type="molecule type" value="Genomic_DNA"/>
</dbReference>
<accession>A0A834JPU7</accession>
<evidence type="ECO:0000313" key="2">
    <source>
        <dbReference type="Proteomes" id="UP000614350"/>
    </source>
</evidence>
<protein>
    <submittedName>
        <fullName evidence="1">Uncharacterized protein</fullName>
    </submittedName>
</protein>
<name>A0A834JPU7_VESVU</name>